<sequence>MYSSAQLAFKYLKYWLTASNGSGHGVHSPFVFDFINNVLNDKREFDSFRFIENIRAELKDNQKEINVPDFGAGSRMQLNNKRKISAIAKSSLKPKKFSQLLFRIVHYYKPQSILELGTSLGITTSYLSAANPSAQVITMEGAPEVAAVAKNNFKQLHLSNIKVIEGNFDDNLPAVINQLSSVDFVFIDGNHRKEPTLNYFYELLKITERTTILVFDDIHWSRDMEAAWEEIKEHPSVTLTIDLFFVGLVFFRIEQKIKQDFVIRF</sequence>
<dbReference type="OrthoDB" id="5464618at2"/>
<dbReference type="Gene3D" id="3.40.50.150">
    <property type="entry name" value="Vaccinia Virus protein VP39"/>
    <property type="match status" value="1"/>
</dbReference>
<dbReference type="GO" id="GO:0032259">
    <property type="term" value="P:methylation"/>
    <property type="evidence" value="ECO:0007669"/>
    <property type="project" value="UniProtKB-KW"/>
</dbReference>
<dbReference type="GO" id="GO:0008171">
    <property type="term" value="F:O-methyltransferase activity"/>
    <property type="evidence" value="ECO:0007669"/>
    <property type="project" value="TreeGrafter"/>
</dbReference>
<accession>A0A1I5U2V4</accession>
<evidence type="ECO:0000313" key="1">
    <source>
        <dbReference type="EMBL" id="SFP89635.1"/>
    </source>
</evidence>
<organism evidence="1 2">
    <name type="scientific">Parafilimonas terrae</name>
    <dbReference type="NCBI Taxonomy" id="1465490"/>
    <lineage>
        <taxon>Bacteria</taxon>
        <taxon>Pseudomonadati</taxon>
        <taxon>Bacteroidota</taxon>
        <taxon>Chitinophagia</taxon>
        <taxon>Chitinophagales</taxon>
        <taxon>Chitinophagaceae</taxon>
        <taxon>Parafilimonas</taxon>
    </lineage>
</organism>
<dbReference type="EMBL" id="FOXQ01000003">
    <property type="protein sequence ID" value="SFP89635.1"/>
    <property type="molecule type" value="Genomic_DNA"/>
</dbReference>
<keyword evidence="1" id="KW-0489">Methyltransferase</keyword>
<dbReference type="CDD" id="cd02440">
    <property type="entry name" value="AdoMet_MTases"/>
    <property type="match status" value="1"/>
</dbReference>
<dbReference type="PANTHER" id="PTHR43836">
    <property type="entry name" value="CATECHOL O-METHYLTRANSFERASE 1-RELATED"/>
    <property type="match status" value="1"/>
</dbReference>
<dbReference type="Proteomes" id="UP000199031">
    <property type="component" value="Unassembled WGS sequence"/>
</dbReference>
<evidence type="ECO:0000313" key="2">
    <source>
        <dbReference type="Proteomes" id="UP000199031"/>
    </source>
</evidence>
<gene>
    <name evidence="1" type="ORF">SAMN05444277_10333</name>
</gene>
<protein>
    <submittedName>
        <fullName evidence="1">Methyltransferase domain-containing protein</fullName>
    </submittedName>
</protein>
<dbReference type="PANTHER" id="PTHR43836:SF2">
    <property type="entry name" value="CATECHOL O-METHYLTRANSFERASE 1-RELATED"/>
    <property type="match status" value="1"/>
</dbReference>
<dbReference type="SUPFAM" id="SSF53335">
    <property type="entry name" value="S-adenosyl-L-methionine-dependent methyltransferases"/>
    <property type="match status" value="1"/>
</dbReference>
<proteinExistence type="predicted"/>
<reference evidence="1 2" key="1">
    <citation type="submission" date="2016-10" db="EMBL/GenBank/DDBJ databases">
        <authorList>
            <person name="de Groot N.N."/>
        </authorList>
    </citation>
    <scope>NUCLEOTIDE SEQUENCE [LARGE SCALE GENOMIC DNA]</scope>
    <source>
        <strain evidence="1 2">DSM 28286</strain>
    </source>
</reference>
<dbReference type="InterPro" id="IPR029063">
    <property type="entry name" value="SAM-dependent_MTases_sf"/>
</dbReference>
<dbReference type="Pfam" id="PF13578">
    <property type="entry name" value="Methyltransf_24"/>
    <property type="match status" value="1"/>
</dbReference>
<dbReference type="AlphaFoldDB" id="A0A1I5U2V4"/>
<keyword evidence="2" id="KW-1185">Reference proteome</keyword>
<name>A0A1I5U2V4_9BACT</name>
<keyword evidence="1" id="KW-0808">Transferase</keyword>
<dbReference type="STRING" id="1465490.SAMN05444277_10333"/>